<comment type="caution">
    <text evidence="1">The sequence shown here is derived from an EMBL/GenBank/DDBJ whole genome shotgun (WGS) entry which is preliminary data.</text>
</comment>
<proteinExistence type="predicted"/>
<gene>
    <name evidence="1" type="ORF">CTI12_AA111270</name>
</gene>
<dbReference type="OrthoDB" id="339151at2759"/>
<name>A0A2U1PV18_ARTAN</name>
<keyword evidence="2" id="KW-1185">Reference proteome</keyword>
<accession>A0A2U1PV18</accession>
<protein>
    <submittedName>
        <fullName evidence="1">G3BP-like protein</fullName>
    </submittedName>
</protein>
<dbReference type="Proteomes" id="UP000245207">
    <property type="component" value="Unassembled WGS sequence"/>
</dbReference>
<sequence>MVNSCYFLRNDHSKDKTRAKPKAASGSSVPSIHKFRGERSTEILRRELETDLMNNGINLTEANGRTRTGPEAYLIVTQEILHMIISVDLLGRLACKKFDELKRIDCTSAGLKYLGFRIFMFHFSSGANQPLILFFFFNQDISRVGRPEEDGNMSTTTTMEAINGKILSLYYGESMLNNICSHCVMLCDQAAKG</sequence>
<dbReference type="AlphaFoldDB" id="A0A2U1PV18"/>
<organism evidence="1 2">
    <name type="scientific">Artemisia annua</name>
    <name type="common">Sweet wormwood</name>
    <dbReference type="NCBI Taxonomy" id="35608"/>
    <lineage>
        <taxon>Eukaryota</taxon>
        <taxon>Viridiplantae</taxon>
        <taxon>Streptophyta</taxon>
        <taxon>Embryophyta</taxon>
        <taxon>Tracheophyta</taxon>
        <taxon>Spermatophyta</taxon>
        <taxon>Magnoliopsida</taxon>
        <taxon>eudicotyledons</taxon>
        <taxon>Gunneridae</taxon>
        <taxon>Pentapetalae</taxon>
        <taxon>asterids</taxon>
        <taxon>campanulids</taxon>
        <taxon>Asterales</taxon>
        <taxon>Asteraceae</taxon>
        <taxon>Asteroideae</taxon>
        <taxon>Anthemideae</taxon>
        <taxon>Artemisiinae</taxon>
        <taxon>Artemisia</taxon>
    </lineage>
</organism>
<evidence type="ECO:0000313" key="1">
    <source>
        <dbReference type="EMBL" id="PWA89562.1"/>
    </source>
</evidence>
<dbReference type="EMBL" id="PKPP01000707">
    <property type="protein sequence ID" value="PWA89562.1"/>
    <property type="molecule type" value="Genomic_DNA"/>
</dbReference>
<reference evidence="1 2" key="1">
    <citation type="journal article" date="2018" name="Mol. Plant">
        <title>The genome of Artemisia annua provides insight into the evolution of Asteraceae family and artemisinin biosynthesis.</title>
        <authorList>
            <person name="Shen Q."/>
            <person name="Zhang L."/>
            <person name="Liao Z."/>
            <person name="Wang S."/>
            <person name="Yan T."/>
            <person name="Shi P."/>
            <person name="Liu M."/>
            <person name="Fu X."/>
            <person name="Pan Q."/>
            <person name="Wang Y."/>
            <person name="Lv Z."/>
            <person name="Lu X."/>
            <person name="Zhang F."/>
            <person name="Jiang W."/>
            <person name="Ma Y."/>
            <person name="Chen M."/>
            <person name="Hao X."/>
            <person name="Li L."/>
            <person name="Tang Y."/>
            <person name="Lv G."/>
            <person name="Zhou Y."/>
            <person name="Sun X."/>
            <person name="Brodelius P.E."/>
            <person name="Rose J.K.C."/>
            <person name="Tang K."/>
        </authorList>
    </citation>
    <scope>NUCLEOTIDE SEQUENCE [LARGE SCALE GENOMIC DNA]</scope>
    <source>
        <strain evidence="2">cv. Huhao1</strain>
        <tissue evidence="1">Leaf</tissue>
    </source>
</reference>
<evidence type="ECO:0000313" key="2">
    <source>
        <dbReference type="Proteomes" id="UP000245207"/>
    </source>
</evidence>